<name>A0ABV7JAY3_9GAMM</name>
<evidence type="ECO:0000256" key="1">
    <source>
        <dbReference type="SAM" id="Phobius"/>
    </source>
</evidence>
<keyword evidence="4" id="KW-1185">Reference proteome</keyword>
<accession>A0ABV7JAY3</accession>
<keyword evidence="1" id="KW-0812">Transmembrane</keyword>
<dbReference type="InterPro" id="IPR005183">
    <property type="entry name" value="DUF305_CopM-like"/>
</dbReference>
<dbReference type="Pfam" id="PF03713">
    <property type="entry name" value="DUF305"/>
    <property type="match status" value="1"/>
</dbReference>
<protein>
    <submittedName>
        <fullName evidence="3">DUF305 domain-containing protein</fullName>
    </submittedName>
</protein>
<comment type="caution">
    <text evidence="3">The sequence shown here is derived from an EMBL/GenBank/DDBJ whole genome shotgun (WGS) entry which is preliminary data.</text>
</comment>
<feature type="transmembrane region" description="Helical" evidence="1">
    <location>
        <begin position="7"/>
        <end position="26"/>
    </location>
</feature>
<reference evidence="4" key="1">
    <citation type="journal article" date="2019" name="Int. J. Syst. Evol. Microbiol.">
        <title>The Global Catalogue of Microorganisms (GCM) 10K type strain sequencing project: providing services to taxonomists for standard genome sequencing and annotation.</title>
        <authorList>
            <consortium name="The Broad Institute Genomics Platform"/>
            <consortium name="The Broad Institute Genome Sequencing Center for Infectious Disease"/>
            <person name="Wu L."/>
            <person name="Ma J."/>
        </authorList>
    </citation>
    <scope>NUCLEOTIDE SEQUENCE [LARGE SCALE GENOMIC DNA]</scope>
    <source>
        <strain evidence="4">KCTC 42953</strain>
    </source>
</reference>
<proteinExistence type="predicted"/>
<feature type="domain" description="DUF305" evidence="2">
    <location>
        <begin position="92"/>
        <end position="142"/>
    </location>
</feature>
<keyword evidence="1" id="KW-1133">Transmembrane helix</keyword>
<organism evidence="3 4">
    <name type="scientific">Marinicella sediminis</name>
    <dbReference type="NCBI Taxonomy" id="1792834"/>
    <lineage>
        <taxon>Bacteria</taxon>
        <taxon>Pseudomonadati</taxon>
        <taxon>Pseudomonadota</taxon>
        <taxon>Gammaproteobacteria</taxon>
        <taxon>Lysobacterales</taxon>
        <taxon>Marinicellaceae</taxon>
        <taxon>Marinicella</taxon>
    </lineage>
</organism>
<evidence type="ECO:0000313" key="4">
    <source>
        <dbReference type="Proteomes" id="UP001595533"/>
    </source>
</evidence>
<keyword evidence="1" id="KW-0472">Membrane</keyword>
<dbReference type="Proteomes" id="UP001595533">
    <property type="component" value="Unassembled WGS sequence"/>
</dbReference>
<feature type="transmembrane region" description="Helical" evidence="1">
    <location>
        <begin position="65"/>
        <end position="84"/>
    </location>
</feature>
<dbReference type="InterPro" id="IPR012347">
    <property type="entry name" value="Ferritin-like"/>
</dbReference>
<evidence type="ECO:0000259" key="2">
    <source>
        <dbReference type="Pfam" id="PF03713"/>
    </source>
</evidence>
<dbReference type="EMBL" id="JBHRTS010000002">
    <property type="protein sequence ID" value="MFC3193236.1"/>
    <property type="molecule type" value="Genomic_DNA"/>
</dbReference>
<sequence length="146" mass="16825">MKYSKFLLMILTSTFIMYLAMYLNNYAIDHVYWSETRFYMSILMGAIMAVVMLAFMLGKYPSKKINTSIFMVSVVLFSGALYLVRSQTTIEDVSWMKAMIPHHSIAILTSSRANFSDPRVQKLANEIIAAQEREIKEMKALIKDLE</sequence>
<gene>
    <name evidence="3" type="ORF">ACFODZ_03165</name>
</gene>
<feature type="transmembrane region" description="Helical" evidence="1">
    <location>
        <begin position="38"/>
        <end position="58"/>
    </location>
</feature>
<dbReference type="Gene3D" id="1.20.1260.10">
    <property type="match status" value="1"/>
</dbReference>
<evidence type="ECO:0000313" key="3">
    <source>
        <dbReference type="EMBL" id="MFC3193236.1"/>
    </source>
</evidence>
<dbReference type="RefSeq" id="WP_077409917.1">
    <property type="nucleotide sequence ID" value="NZ_JBHRTS010000002.1"/>
</dbReference>